<keyword evidence="3 7" id="KW-0732">Signal</keyword>
<evidence type="ECO:0000256" key="7">
    <source>
        <dbReference type="SAM" id="SignalP"/>
    </source>
</evidence>
<dbReference type="RefSeq" id="WP_138997706.1">
    <property type="nucleotide sequence ID" value="NZ_JAWKJJ010000001.1"/>
</dbReference>
<evidence type="ECO:0000313" key="9">
    <source>
        <dbReference type="Proteomes" id="UP001275440"/>
    </source>
</evidence>
<sequence>MRARHLIPMMVVLLAATAGCASGPEFRAVPEPVATTIDGAVDHYLRVQREIADALSAEFPELVFGTSRARLNAGCEMQDGSTGWVAHLPLLVSDHSVPGDVQRAIDVFDRAAARAGFHQHVTVPRVTPRFDERRVASDGSAVTFGAGVSTVLGLEVGCYPR</sequence>
<keyword evidence="9" id="KW-1185">Reference proteome</keyword>
<dbReference type="PROSITE" id="PS51257">
    <property type="entry name" value="PROKAR_LIPOPROTEIN"/>
    <property type="match status" value="1"/>
</dbReference>
<name>A0ABU3WQP1_9NOCA</name>
<dbReference type="Proteomes" id="UP001275440">
    <property type="component" value="Unassembled WGS sequence"/>
</dbReference>
<gene>
    <name evidence="8" type="ORF">F8M49_14735</name>
</gene>
<keyword evidence="6" id="KW-0449">Lipoprotein</keyword>
<dbReference type="Pfam" id="PF16708">
    <property type="entry name" value="LppA"/>
    <property type="match status" value="1"/>
</dbReference>
<evidence type="ECO:0000313" key="8">
    <source>
        <dbReference type="EMBL" id="MDV2476285.1"/>
    </source>
</evidence>
<evidence type="ECO:0000256" key="3">
    <source>
        <dbReference type="ARBA" id="ARBA00022729"/>
    </source>
</evidence>
<evidence type="ECO:0000256" key="1">
    <source>
        <dbReference type="ARBA" id="ARBA00004193"/>
    </source>
</evidence>
<evidence type="ECO:0000256" key="4">
    <source>
        <dbReference type="ARBA" id="ARBA00023136"/>
    </source>
</evidence>
<keyword evidence="2" id="KW-1003">Cell membrane</keyword>
<protein>
    <recommendedName>
        <fullName evidence="10">Lipoprotein</fullName>
    </recommendedName>
</protein>
<dbReference type="InterPro" id="IPR032018">
    <property type="entry name" value="LppA/LppB/LprP"/>
</dbReference>
<evidence type="ECO:0008006" key="10">
    <source>
        <dbReference type="Google" id="ProtNLM"/>
    </source>
</evidence>
<comment type="subcellular location">
    <subcellularLocation>
        <location evidence="1">Cell membrane</location>
        <topology evidence="1">Lipid-anchor</topology>
    </subcellularLocation>
</comment>
<evidence type="ECO:0000256" key="2">
    <source>
        <dbReference type="ARBA" id="ARBA00022475"/>
    </source>
</evidence>
<evidence type="ECO:0000256" key="6">
    <source>
        <dbReference type="ARBA" id="ARBA00023288"/>
    </source>
</evidence>
<comment type="caution">
    <text evidence="8">The sequence shown here is derived from an EMBL/GenBank/DDBJ whole genome shotgun (WGS) entry which is preliminary data.</text>
</comment>
<keyword evidence="4" id="KW-0472">Membrane</keyword>
<proteinExistence type="predicted"/>
<organism evidence="8 9">
    <name type="scientific">Rhodococcus zopfii</name>
    <dbReference type="NCBI Taxonomy" id="43772"/>
    <lineage>
        <taxon>Bacteria</taxon>
        <taxon>Bacillati</taxon>
        <taxon>Actinomycetota</taxon>
        <taxon>Actinomycetes</taxon>
        <taxon>Mycobacteriales</taxon>
        <taxon>Nocardiaceae</taxon>
        <taxon>Rhodococcus</taxon>
    </lineage>
</organism>
<evidence type="ECO:0000256" key="5">
    <source>
        <dbReference type="ARBA" id="ARBA00023139"/>
    </source>
</evidence>
<feature type="chain" id="PRO_5046079348" description="Lipoprotein" evidence="7">
    <location>
        <begin position="22"/>
        <end position="161"/>
    </location>
</feature>
<feature type="signal peptide" evidence="7">
    <location>
        <begin position="1"/>
        <end position="21"/>
    </location>
</feature>
<reference evidence="8 9" key="1">
    <citation type="submission" date="2019-10" db="EMBL/GenBank/DDBJ databases">
        <title>Draft Genome Assembly of Rhodococcus zopfii DSM44189.</title>
        <authorList>
            <person name="Sutton J.M."/>
            <person name="Akob D.M."/>
            <person name="Bushman T.J."/>
        </authorList>
    </citation>
    <scope>NUCLEOTIDE SEQUENCE [LARGE SCALE GENOMIC DNA]</scope>
    <source>
        <strain evidence="8 9">DSM 44189</strain>
    </source>
</reference>
<keyword evidence="5" id="KW-0564">Palmitate</keyword>
<dbReference type="EMBL" id="WBMO01000001">
    <property type="protein sequence ID" value="MDV2476285.1"/>
    <property type="molecule type" value="Genomic_DNA"/>
</dbReference>
<accession>A0ABU3WQP1</accession>
<dbReference type="Gene3D" id="3.30.2030.20">
    <property type="match status" value="1"/>
</dbReference>